<accession>A0AAW0X6S7</accession>
<dbReference type="Proteomes" id="UP001445076">
    <property type="component" value="Unassembled WGS sequence"/>
</dbReference>
<reference evidence="2 3" key="1">
    <citation type="journal article" date="2024" name="BMC Genomics">
        <title>Genome assembly of redclaw crayfish (Cherax quadricarinatus) provides insights into its immune adaptation and hypoxia tolerance.</title>
        <authorList>
            <person name="Liu Z."/>
            <person name="Zheng J."/>
            <person name="Li H."/>
            <person name="Fang K."/>
            <person name="Wang S."/>
            <person name="He J."/>
            <person name="Zhou D."/>
            <person name="Weng S."/>
            <person name="Chi M."/>
            <person name="Gu Z."/>
            <person name="He J."/>
            <person name="Li F."/>
            <person name="Wang M."/>
        </authorList>
    </citation>
    <scope>NUCLEOTIDE SEQUENCE [LARGE SCALE GENOMIC DNA]</scope>
    <source>
        <strain evidence="2">ZL_2023a</strain>
    </source>
</reference>
<name>A0AAW0X6S7_CHEQU</name>
<feature type="compositionally biased region" description="Basic and acidic residues" evidence="1">
    <location>
        <begin position="123"/>
        <end position="148"/>
    </location>
</feature>
<sequence length="167" mass="19126">AAWALSNITDVGTREQVDVLLHEDVIRYMLALLADLDPILVSLGVESTDRFLKKSNDPAAVKEAIRECDGVSLLQRHLQHGNDQIAQKVRAILDDLSVDHEQERQTLPQDNHDGAKEEEEAHEDDKESNDQANDEEKVNDNNEKDKNNEIYNVNENDILWMRDTENW</sequence>
<dbReference type="InterPro" id="IPR011989">
    <property type="entry name" value="ARM-like"/>
</dbReference>
<evidence type="ECO:0000313" key="2">
    <source>
        <dbReference type="EMBL" id="KAK8738815.1"/>
    </source>
</evidence>
<feature type="non-terminal residue" evidence="2">
    <location>
        <position position="1"/>
    </location>
</feature>
<comment type="caution">
    <text evidence="2">The sequence shown here is derived from an EMBL/GenBank/DDBJ whole genome shotgun (WGS) entry which is preliminary data.</text>
</comment>
<dbReference type="AlphaFoldDB" id="A0AAW0X6S7"/>
<feature type="compositionally biased region" description="Basic and acidic residues" evidence="1">
    <location>
        <begin position="97"/>
        <end position="115"/>
    </location>
</feature>
<gene>
    <name evidence="2" type="ORF">OTU49_003689</name>
</gene>
<evidence type="ECO:0000256" key="1">
    <source>
        <dbReference type="SAM" id="MobiDB-lite"/>
    </source>
</evidence>
<proteinExistence type="predicted"/>
<organism evidence="2 3">
    <name type="scientific">Cherax quadricarinatus</name>
    <name type="common">Australian red claw crayfish</name>
    <dbReference type="NCBI Taxonomy" id="27406"/>
    <lineage>
        <taxon>Eukaryota</taxon>
        <taxon>Metazoa</taxon>
        <taxon>Ecdysozoa</taxon>
        <taxon>Arthropoda</taxon>
        <taxon>Crustacea</taxon>
        <taxon>Multicrustacea</taxon>
        <taxon>Malacostraca</taxon>
        <taxon>Eumalacostraca</taxon>
        <taxon>Eucarida</taxon>
        <taxon>Decapoda</taxon>
        <taxon>Pleocyemata</taxon>
        <taxon>Astacidea</taxon>
        <taxon>Parastacoidea</taxon>
        <taxon>Parastacidae</taxon>
        <taxon>Cherax</taxon>
    </lineage>
</organism>
<keyword evidence="3" id="KW-1185">Reference proteome</keyword>
<evidence type="ECO:0000313" key="3">
    <source>
        <dbReference type="Proteomes" id="UP001445076"/>
    </source>
</evidence>
<dbReference type="Gene3D" id="1.25.10.10">
    <property type="entry name" value="Leucine-rich Repeat Variant"/>
    <property type="match status" value="1"/>
</dbReference>
<dbReference type="EMBL" id="JARKIK010000038">
    <property type="protein sequence ID" value="KAK8738815.1"/>
    <property type="molecule type" value="Genomic_DNA"/>
</dbReference>
<protein>
    <submittedName>
        <fullName evidence="2">Uncharacterized protein</fullName>
    </submittedName>
</protein>
<dbReference type="InterPro" id="IPR016024">
    <property type="entry name" value="ARM-type_fold"/>
</dbReference>
<dbReference type="SUPFAM" id="SSF48371">
    <property type="entry name" value="ARM repeat"/>
    <property type="match status" value="1"/>
</dbReference>
<feature type="region of interest" description="Disordered" evidence="1">
    <location>
        <begin position="97"/>
        <end position="167"/>
    </location>
</feature>